<dbReference type="PRINTS" id="PR01038">
    <property type="entry name" value="TRNASYNTHARG"/>
</dbReference>
<dbReference type="InterPro" id="IPR005148">
    <property type="entry name" value="Arg-tRNA-synth_N"/>
</dbReference>
<comment type="subcellular location">
    <subcellularLocation>
        <location evidence="1 10">Cytoplasm</location>
    </subcellularLocation>
</comment>
<evidence type="ECO:0000256" key="3">
    <source>
        <dbReference type="ARBA" id="ARBA00022490"/>
    </source>
</evidence>
<dbReference type="InterPro" id="IPR014729">
    <property type="entry name" value="Rossmann-like_a/b/a_fold"/>
</dbReference>
<keyword evidence="5 10" id="KW-0547">Nucleotide-binding</keyword>
<dbReference type="SMART" id="SM00836">
    <property type="entry name" value="DALR_1"/>
    <property type="match status" value="1"/>
</dbReference>
<dbReference type="GO" id="GO:0006420">
    <property type="term" value="P:arginyl-tRNA aminoacylation"/>
    <property type="evidence" value="ECO:0007669"/>
    <property type="project" value="UniProtKB-UniRule"/>
</dbReference>
<keyword evidence="3 10" id="KW-0963">Cytoplasm</keyword>
<accession>A0A1M6R2Q1</accession>
<feature type="domain" description="DALR anticodon binding" evidence="12">
    <location>
        <begin position="451"/>
        <end position="566"/>
    </location>
</feature>
<evidence type="ECO:0000256" key="4">
    <source>
        <dbReference type="ARBA" id="ARBA00022598"/>
    </source>
</evidence>
<evidence type="ECO:0000313" key="14">
    <source>
        <dbReference type="EMBL" id="SHK26608.1"/>
    </source>
</evidence>
<keyword evidence="4 10" id="KW-0436">Ligase</keyword>
<dbReference type="EC" id="6.1.1.19" evidence="10"/>
<dbReference type="SMART" id="SM01016">
    <property type="entry name" value="Arg_tRNA_synt_N"/>
    <property type="match status" value="1"/>
</dbReference>
<dbReference type="GO" id="GO:0005737">
    <property type="term" value="C:cytoplasm"/>
    <property type="evidence" value="ECO:0007669"/>
    <property type="project" value="UniProtKB-SubCell"/>
</dbReference>
<dbReference type="NCBIfam" id="TIGR00456">
    <property type="entry name" value="argS"/>
    <property type="match status" value="1"/>
</dbReference>
<dbReference type="PANTHER" id="PTHR11956:SF5">
    <property type="entry name" value="ARGININE--TRNA LIGASE, CYTOPLASMIC"/>
    <property type="match status" value="1"/>
</dbReference>
<evidence type="ECO:0000256" key="1">
    <source>
        <dbReference type="ARBA" id="ARBA00004496"/>
    </source>
</evidence>
<dbReference type="CDD" id="cd00671">
    <property type="entry name" value="ArgRS_core"/>
    <property type="match status" value="1"/>
</dbReference>
<dbReference type="FunFam" id="3.40.50.620:FF:000116">
    <property type="entry name" value="Arginine--tRNA ligase"/>
    <property type="match status" value="1"/>
</dbReference>
<dbReference type="InterPro" id="IPR001412">
    <property type="entry name" value="aa-tRNA-synth_I_CS"/>
</dbReference>
<evidence type="ECO:0000313" key="15">
    <source>
        <dbReference type="Proteomes" id="UP000184082"/>
    </source>
</evidence>
<evidence type="ECO:0000256" key="11">
    <source>
        <dbReference type="RuleBase" id="RU363038"/>
    </source>
</evidence>
<evidence type="ECO:0000256" key="2">
    <source>
        <dbReference type="ARBA" id="ARBA00005594"/>
    </source>
</evidence>
<gene>
    <name evidence="10" type="primary">argS</name>
    <name evidence="14" type="ORF">SAMN02745883_01665</name>
</gene>
<evidence type="ECO:0000259" key="12">
    <source>
        <dbReference type="SMART" id="SM00836"/>
    </source>
</evidence>
<dbReference type="Gene3D" id="3.30.1360.70">
    <property type="entry name" value="Arginyl tRNA synthetase N-terminal domain"/>
    <property type="match status" value="1"/>
</dbReference>
<dbReference type="InterPro" id="IPR035684">
    <property type="entry name" value="ArgRS_core"/>
</dbReference>
<evidence type="ECO:0000256" key="7">
    <source>
        <dbReference type="ARBA" id="ARBA00022917"/>
    </source>
</evidence>
<dbReference type="CDD" id="cd07956">
    <property type="entry name" value="Anticodon_Ia_Arg"/>
    <property type="match status" value="1"/>
</dbReference>
<dbReference type="FunFam" id="1.10.730.10:FF:000008">
    <property type="entry name" value="Arginine--tRNA ligase"/>
    <property type="match status" value="1"/>
</dbReference>
<dbReference type="SUPFAM" id="SSF52374">
    <property type="entry name" value="Nucleotidylyl transferase"/>
    <property type="match status" value="1"/>
</dbReference>
<feature type="domain" description="Arginyl tRNA synthetase N-terminal" evidence="13">
    <location>
        <begin position="6"/>
        <end position="85"/>
    </location>
</feature>
<dbReference type="GO" id="GO:0005524">
    <property type="term" value="F:ATP binding"/>
    <property type="evidence" value="ECO:0007669"/>
    <property type="project" value="UniProtKB-UniRule"/>
</dbReference>
<keyword evidence="15" id="KW-1185">Reference proteome</keyword>
<evidence type="ECO:0000256" key="8">
    <source>
        <dbReference type="ARBA" id="ARBA00023146"/>
    </source>
</evidence>
<dbReference type="Pfam" id="PF05746">
    <property type="entry name" value="DALR_1"/>
    <property type="match status" value="1"/>
</dbReference>
<organism evidence="14 15">
    <name type="scientific">Caminicella sporogenes DSM 14501</name>
    <dbReference type="NCBI Taxonomy" id="1121266"/>
    <lineage>
        <taxon>Bacteria</taxon>
        <taxon>Bacillati</taxon>
        <taxon>Bacillota</taxon>
        <taxon>Clostridia</taxon>
        <taxon>Peptostreptococcales</taxon>
        <taxon>Caminicellaceae</taxon>
        <taxon>Caminicella</taxon>
    </lineage>
</organism>
<evidence type="ECO:0000256" key="9">
    <source>
        <dbReference type="ARBA" id="ARBA00049339"/>
    </source>
</evidence>
<evidence type="ECO:0000259" key="13">
    <source>
        <dbReference type="SMART" id="SM01016"/>
    </source>
</evidence>
<dbReference type="PANTHER" id="PTHR11956">
    <property type="entry name" value="ARGINYL-TRNA SYNTHETASE"/>
    <property type="match status" value="1"/>
</dbReference>
<evidence type="ECO:0000256" key="6">
    <source>
        <dbReference type="ARBA" id="ARBA00022840"/>
    </source>
</evidence>
<dbReference type="InterPro" id="IPR036695">
    <property type="entry name" value="Arg-tRNA-synth_N_sf"/>
</dbReference>
<dbReference type="PROSITE" id="PS00178">
    <property type="entry name" value="AA_TRNA_LIGASE_I"/>
    <property type="match status" value="1"/>
</dbReference>
<dbReference type="Gene3D" id="1.10.730.10">
    <property type="entry name" value="Isoleucyl-tRNA Synthetase, Domain 1"/>
    <property type="match status" value="1"/>
</dbReference>
<reference evidence="14 15" key="1">
    <citation type="submission" date="2016-11" db="EMBL/GenBank/DDBJ databases">
        <authorList>
            <person name="Jaros S."/>
            <person name="Januszkiewicz K."/>
            <person name="Wedrychowicz H."/>
        </authorList>
    </citation>
    <scope>NUCLEOTIDE SEQUENCE [LARGE SCALE GENOMIC DNA]</scope>
    <source>
        <strain evidence="14 15">DSM 14501</strain>
    </source>
</reference>
<name>A0A1M6R2Q1_9FIRM</name>
<dbReference type="Pfam" id="PF03485">
    <property type="entry name" value="Arg_tRNA_synt_N"/>
    <property type="match status" value="1"/>
</dbReference>
<dbReference type="Pfam" id="PF00750">
    <property type="entry name" value="tRNA-synt_1d"/>
    <property type="match status" value="1"/>
</dbReference>
<dbReference type="STRING" id="1121266.SAMN02745883_01665"/>
<dbReference type="Proteomes" id="UP000184082">
    <property type="component" value="Unassembled WGS sequence"/>
</dbReference>
<dbReference type="EMBL" id="FRAJ01000013">
    <property type="protein sequence ID" value="SHK26608.1"/>
    <property type="molecule type" value="Genomic_DNA"/>
</dbReference>
<keyword evidence="8 10" id="KW-0030">Aminoacyl-tRNA synthetase</keyword>
<dbReference type="InterPro" id="IPR009080">
    <property type="entry name" value="tRNAsynth_Ia_anticodon-bd"/>
</dbReference>
<dbReference type="InterPro" id="IPR001278">
    <property type="entry name" value="Arg-tRNA-ligase"/>
</dbReference>
<proteinExistence type="inferred from homology"/>
<comment type="subunit">
    <text evidence="10">Monomer.</text>
</comment>
<dbReference type="AlphaFoldDB" id="A0A1M6R2Q1"/>
<keyword evidence="6 10" id="KW-0067">ATP-binding</keyword>
<sequence>MIDFKREIANILSEKVDELNSEEVLNMIEIPPKSEMGDFAFPCFKLAKIFKKAPNLIAKDIVESIGENELFEKIEIIGAYINFTVDKEIFARSVIEEILKMGDKFGSLDLGKGKNVVVEFSSPNIAKPFHIGHIRSTVIGSALNNIYKFLGYNTIAVNHLGDYGTQFGKLIVALKAWGNREVVEENPIPELLKLYVKFHEEAEKNPELEDEARMWFKKLEDGDDEATELWQWIRDVSLKEFNRVYDMLGIKFDSYAGESFYSDKMPRVLELMREKNLLKKSQGAEIVDLEEYGMPPALITKKDGSTLYITRDIAAAIYRKEHYDFYKNIYVVGSQQNLHFKQWIKIIELMGYDWAKDCIHVPFGMVSLEEGTMSTRKGRVVFLEDVLNKAVEKTKEIISEKNPNLEDKDEIAKQVGIGAVVFQELSNNRIKDYVFSWDRTLNFDGESGPYVQYTHARASSLLRKSNVDYNKNVNYKLLQEKETMDLVRILNKFPEVVEDAARKYEPSVVTRYVIDVAQAFNKFYHDTQILVDDEELQKARLALVAAVKQTIKNGLKLIGVAAPEKM</sequence>
<dbReference type="SUPFAM" id="SSF47323">
    <property type="entry name" value="Anticodon-binding domain of a subclass of class I aminoacyl-tRNA synthetases"/>
    <property type="match status" value="1"/>
</dbReference>
<dbReference type="SUPFAM" id="SSF55190">
    <property type="entry name" value="Arginyl-tRNA synthetase (ArgRS), N-terminal 'additional' domain"/>
    <property type="match status" value="1"/>
</dbReference>
<evidence type="ECO:0000256" key="10">
    <source>
        <dbReference type="HAMAP-Rule" id="MF_00123"/>
    </source>
</evidence>
<evidence type="ECO:0000256" key="5">
    <source>
        <dbReference type="ARBA" id="ARBA00022741"/>
    </source>
</evidence>
<dbReference type="RefSeq" id="WP_072967492.1">
    <property type="nucleotide sequence ID" value="NZ_FRAJ01000013.1"/>
</dbReference>
<feature type="short sequence motif" description="'HIGH' region" evidence="10">
    <location>
        <begin position="123"/>
        <end position="133"/>
    </location>
</feature>
<comment type="similarity">
    <text evidence="2 10 11">Belongs to the class-I aminoacyl-tRNA synthetase family.</text>
</comment>
<keyword evidence="7 10" id="KW-0648">Protein biosynthesis</keyword>
<dbReference type="Gene3D" id="3.40.50.620">
    <property type="entry name" value="HUPs"/>
    <property type="match status" value="1"/>
</dbReference>
<protein>
    <recommendedName>
        <fullName evidence="10">Arginine--tRNA ligase</fullName>
        <ecNumber evidence="10">6.1.1.19</ecNumber>
    </recommendedName>
    <alternativeName>
        <fullName evidence="10">Arginyl-tRNA synthetase</fullName>
        <shortName evidence="10">ArgRS</shortName>
    </alternativeName>
</protein>
<comment type="catalytic activity">
    <reaction evidence="9 10">
        <text>tRNA(Arg) + L-arginine + ATP = L-arginyl-tRNA(Arg) + AMP + diphosphate</text>
        <dbReference type="Rhea" id="RHEA:20301"/>
        <dbReference type="Rhea" id="RHEA-COMP:9658"/>
        <dbReference type="Rhea" id="RHEA-COMP:9673"/>
        <dbReference type="ChEBI" id="CHEBI:30616"/>
        <dbReference type="ChEBI" id="CHEBI:32682"/>
        <dbReference type="ChEBI" id="CHEBI:33019"/>
        <dbReference type="ChEBI" id="CHEBI:78442"/>
        <dbReference type="ChEBI" id="CHEBI:78513"/>
        <dbReference type="ChEBI" id="CHEBI:456215"/>
        <dbReference type="EC" id="6.1.1.19"/>
    </reaction>
</comment>
<dbReference type="InterPro" id="IPR008909">
    <property type="entry name" value="DALR_anticod-bd"/>
</dbReference>
<dbReference type="HAMAP" id="MF_00123">
    <property type="entry name" value="Arg_tRNA_synth"/>
    <property type="match status" value="1"/>
</dbReference>
<dbReference type="GO" id="GO:0004814">
    <property type="term" value="F:arginine-tRNA ligase activity"/>
    <property type="evidence" value="ECO:0007669"/>
    <property type="project" value="UniProtKB-UniRule"/>
</dbReference>